<dbReference type="AlphaFoldDB" id="A0A7W3LRS7"/>
<sequence length="117" mass="12613">MALTPPDAYIGVGDRACGDEVPRYRIVGGEVARVLIFDTRPMNRSTSASMISVVRDHASAATRDKRTGGRFAAKSEGCEAIARHEATSRSEYPPNSGRSGADLVPTCPRVREQVTYS</sequence>
<evidence type="ECO:0000313" key="3">
    <source>
        <dbReference type="Proteomes" id="UP000572680"/>
    </source>
</evidence>
<gene>
    <name evidence="2" type="ORF">HNR61_004786</name>
</gene>
<evidence type="ECO:0000313" key="2">
    <source>
        <dbReference type="EMBL" id="MBA8953136.1"/>
    </source>
</evidence>
<dbReference type="RefSeq" id="WP_182845362.1">
    <property type="nucleotide sequence ID" value="NZ_BAAALP010000063.1"/>
</dbReference>
<evidence type="ECO:0000256" key="1">
    <source>
        <dbReference type="SAM" id="MobiDB-lite"/>
    </source>
</evidence>
<feature type="region of interest" description="Disordered" evidence="1">
    <location>
        <begin position="83"/>
        <end position="117"/>
    </location>
</feature>
<proteinExistence type="predicted"/>
<accession>A0A7W3LRS7</accession>
<organism evidence="2 3">
    <name type="scientific">Actinomadura namibiensis</name>
    <dbReference type="NCBI Taxonomy" id="182080"/>
    <lineage>
        <taxon>Bacteria</taxon>
        <taxon>Bacillati</taxon>
        <taxon>Actinomycetota</taxon>
        <taxon>Actinomycetes</taxon>
        <taxon>Streptosporangiales</taxon>
        <taxon>Thermomonosporaceae</taxon>
        <taxon>Actinomadura</taxon>
    </lineage>
</organism>
<dbReference type="EMBL" id="JACJIA010000006">
    <property type="protein sequence ID" value="MBA8953136.1"/>
    <property type="molecule type" value="Genomic_DNA"/>
</dbReference>
<name>A0A7W3LRS7_ACTNM</name>
<comment type="caution">
    <text evidence="2">The sequence shown here is derived from an EMBL/GenBank/DDBJ whole genome shotgun (WGS) entry which is preliminary data.</text>
</comment>
<dbReference type="Proteomes" id="UP000572680">
    <property type="component" value="Unassembled WGS sequence"/>
</dbReference>
<protein>
    <submittedName>
        <fullName evidence="2">Uncharacterized protein</fullName>
    </submittedName>
</protein>
<keyword evidence="3" id="KW-1185">Reference proteome</keyword>
<reference evidence="2 3" key="1">
    <citation type="submission" date="2020-08" db="EMBL/GenBank/DDBJ databases">
        <title>Genomic Encyclopedia of Type Strains, Phase IV (KMG-IV): sequencing the most valuable type-strain genomes for metagenomic binning, comparative biology and taxonomic classification.</title>
        <authorList>
            <person name="Goeker M."/>
        </authorList>
    </citation>
    <scope>NUCLEOTIDE SEQUENCE [LARGE SCALE GENOMIC DNA]</scope>
    <source>
        <strain evidence="2 3">DSM 44197</strain>
    </source>
</reference>